<dbReference type="PROSITE" id="PS50977">
    <property type="entry name" value="HTH_TETR_2"/>
    <property type="match status" value="1"/>
</dbReference>
<dbReference type="Pfam" id="PF00440">
    <property type="entry name" value="TetR_N"/>
    <property type="match status" value="1"/>
</dbReference>
<dbReference type="InterPro" id="IPR009057">
    <property type="entry name" value="Homeodomain-like_sf"/>
</dbReference>
<dbReference type="InterPro" id="IPR001647">
    <property type="entry name" value="HTH_TetR"/>
</dbReference>
<dbReference type="SUPFAM" id="SSF48498">
    <property type="entry name" value="Tetracyclin repressor-like, C-terminal domain"/>
    <property type="match status" value="1"/>
</dbReference>
<evidence type="ECO:0000259" key="4">
    <source>
        <dbReference type="PROSITE" id="PS50977"/>
    </source>
</evidence>
<evidence type="ECO:0000313" key="5">
    <source>
        <dbReference type="EMBL" id="PHP67184.1"/>
    </source>
</evidence>
<dbReference type="PANTHER" id="PTHR30055:SF235">
    <property type="entry name" value="TRANSCRIPTIONAL REGULATORY PROTEIN"/>
    <property type="match status" value="1"/>
</dbReference>
<dbReference type="GO" id="GO:0000976">
    <property type="term" value="F:transcription cis-regulatory region binding"/>
    <property type="evidence" value="ECO:0007669"/>
    <property type="project" value="TreeGrafter"/>
</dbReference>
<reference evidence="5 6" key="1">
    <citation type="submission" date="2017-10" db="EMBL/GenBank/DDBJ databases">
        <title>Sedimentibacterium mangrovi gen. nov., sp. nov., a novel member of family Phyllobacteriacea isolated from mangrove sediment.</title>
        <authorList>
            <person name="Liao H."/>
            <person name="Tian Y."/>
        </authorList>
    </citation>
    <scope>NUCLEOTIDE SEQUENCE [LARGE SCALE GENOMIC DNA]</scope>
    <source>
        <strain evidence="5 6">X9-2-2</strain>
    </source>
</reference>
<dbReference type="OrthoDB" id="2356263at2"/>
<evidence type="ECO:0000313" key="6">
    <source>
        <dbReference type="Proteomes" id="UP000221168"/>
    </source>
</evidence>
<feature type="domain" description="HTH tetR-type" evidence="4">
    <location>
        <begin position="20"/>
        <end position="80"/>
    </location>
</feature>
<organism evidence="5 6">
    <name type="scientific">Zhengella mangrovi</name>
    <dbReference type="NCBI Taxonomy" id="1982044"/>
    <lineage>
        <taxon>Bacteria</taxon>
        <taxon>Pseudomonadati</taxon>
        <taxon>Pseudomonadota</taxon>
        <taxon>Alphaproteobacteria</taxon>
        <taxon>Hyphomicrobiales</taxon>
        <taxon>Notoacmeibacteraceae</taxon>
        <taxon>Zhengella</taxon>
    </lineage>
</organism>
<protein>
    <submittedName>
        <fullName evidence="5">TetR family transcriptional regulator</fullName>
    </submittedName>
</protein>
<feature type="region of interest" description="Disordered" evidence="3">
    <location>
        <begin position="1"/>
        <end position="20"/>
    </location>
</feature>
<evidence type="ECO:0000256" key="3">
    <source>
        <dbReference type="SAM" id="MobiDB-lite"/>
    </source>
</evidence>
<dbReference type="InterPro" id="IPR050109">
    <property type="entry name" value="HTH-type_TetR-like_transc_reg"/>
</dbReference>
<dbReference type="RefSeq" id="WP_099306011.1">
    <property type="nucleotide sequence ID" value="NZ_PDVP01000004.1"/>
</dbReference>
<dbReference type="SUPFAM" id="SSF46689">
    <property type="entry name" value="Homeodomain-like"/>
    <property type="match status" value="1"/>
</dbReference>
<gene>
    <name evidence="5" type="ORF">CSC94_09020</name>
</gene>
<sequence length="221" mass="24178">MTAPQAAETTRKRAPSKRSLATRDRVLDAAERVFADKGFDGATIRDIAETAGEPIGSVHHHGGGKEMLFHQVVKRRAEPLARARLDALKTLRRDGHPGLETLLSAFLRPLFDLAKDEPRWRHYARLVAYVSADDRWRAIARDCFDPTAAIFLEEIAALLPGITRNEAAEGFVFSVSAMLALATSQQRIGALGGGEAADEAAQIDHLIRFCAGGLSNRRARD</sequence>
<dbReference type="GO" id="GO:0003700">
    <property type="term" value="F:DNA-binding transcription factor activity"/>
    <property type="evidence" value="ECO:0007669"/>
    <property type="project" value="TreeGrafter"/>
</dbReference>
<dbReference type="PANTHER" id="PTHR30055">
    <property type="entry name" value="HTH-TYPE TRANSCRIPTIONAL REGULATOR RUTR"/>
    <property type="match status" value="1"/>
</dbReference>
<comment type="caution">
    <text evidence="5">The sequence shown here is derived from an EMBL/GenBank/DDBJ whole genome shotgun (WGS) entry which is preliminary data.</text>
</comment>
<accession>A0A2G1QNZ3</accession>
<dbReference type="PRINTS" id="PR00455">
    <property type="entry name" value="HTHTETR"/>
</dbReference>
<keyword evidence="6" id="KW-1185">Reference proteome</keyword>
<feature type="DNA-binding region" description="H-T-H motif" evidence="2">
    <location>
        <begin position="43"/>
        <end position="62"/>
    </location>
</feature>
<name>A0A2G1QNZ3_9HYPH</name>
<dbReference type="InterPro" id="IPR041586">
    <property type="entry name" value="PsrA_TetR_C"/>
</dbReference>
<keyword evidence="1 2" id="KW-0238">DNA-binding</keyword>
<dbReference type="Gene3D" id="1.10.357.10">
    <property type="entry name" value="Tetracycline Repressor, domain 2"/>
    <property type="match status" value="1"/>
</dbReference>
<dbReference type="Pfam" id="PF17939">
    <property type="entry name" value="TetR_C_30"/>
    <property type="match status" value="1"/>
</dbReference>
<dbReference type="InterPro" id="IPR036271">
    <property type="entry name" value="Tet_transcr_reg_TetR-rel_C_sf"/>
</dbReference>
<proteinExistence type="predicted"/>
<evidence type="ECO:0000256" key="2">
    <source>
        <dbReference type="PROSITE-ProRule" id="PRU00335"/>
    </source>
</evidence>
<dbReference type="Proteomes" id="UP000221168">
    <property type="component" value="Unassembled WGS sequence"/>
</dbReference>
<dbReference type="AlphaFoldDB" id="A0A2G1QNZ3"/>
<evidence type="ECO:0000256" key="1">
    <source>
        <dbReference type="ARBA" id="ARBA00023125"/>
    </source>
</evidence>
<dbReference type="EMBL" id="PDVP01000004">
    <property type="protein sequence ID" value="PHP67184.1"/>
    <property type="molecule type" value="Genomic_DNA"/>
</dbReference>